<evidence type="ECO:0000256" key="1">
    <source>
        <dbReference type="SAM" id="MobiDB-lite"/>
    </source>
</evidence>
<sequence>MPKRLGQSASSLFRRTEPEPVPAPREPKPSTSSKAHVPRHTIRTKAEEAREKVTFLLTPRQSMYLDELCFKVKRATGYDLARTEVIRAAITLLMELEVDEAVKEQIRELRRRGRTEIGSAVEQILVESIEKCVQERKKG</sequence>
<proteinExistence type="predicted"/>
<reference evidence="2" key="1">
    <citation type="journal article" date="2005" name="Environ. Microbiol.">
        <title>Genetic and functional properties of uncultivated thermophilic crenarchaeotes from a subsurface gold mine as revealed by analysis of genome fragments.</title>
        <authorList>
            <person name="Nunoura T."/>
            <person name="Hirayama H."/>
            <person name="Takami H."/>
            <person name="Oida H."/>
            <person name="Nishi S."/>
            <person name="Shimamura S."/>
            <person name="Suzuki Y."/>
            <person name="Inagaki F."/>
            <person name="Takai K."/>
            <person name="Nealson K.H."/>
            <person name="Horikoshi K."/>
        </authorList>
    </citation>
    <scope>NUCLEOTIDE SEQUENCE</scope>
</reference>
<feature type="region of interest" description="Disordered" evidence="1">
    <location>
        <begin position="1"/>
        <end position="43"/>
    </location>
</feature>
<dbReference type="AlphaFoldDB" id="H5S968"/>
<dbReference type="EMBL" id="AP011637">
    <property type="protein sequence ID" value="BAL52704.1"/>
    <property type="molecule type" value="Genomic_DNA"/>
</dbReference>
<name>H5S968_9ZZZZ</name>
<protein>
    <submittedName>
        <fullName evidence="2">Uncharacterized protein</fullName>
    </submittedName>
</protein>
<reference evidence="2" key="2">
    <citation type="journal article" date="2012" name="PLoS ONE">
        <title>A Deeply Branching Thermophilic Bacterium with an Ancient Acetyl-CoA Pathway Dominates a Subsurface Ecosystem.</title>
        <authorList>
            <person name="Takami H."/>
            <person name="Noguchi H."/>
            <person name="Takaki Y."/>
            <person name="Uchiyama I."/>
            <person name="Toyoda A."/>
            <person name="Nishi S."/>
            <person name="Chee G.-J."/>
            <person name="Arai W."/>
            <person name="Nunoura T."/>
            <person name="Itoh T."/>
            <person name="Hattori M."/>
            <person name="Takai K."/>
        </authorList>
    </citation>
    <scope>NUCLEOTIDE SEQUENCE</scope>
</reference>
<accession>H5S968</accession>
<gene>
    <name evidence="2" type="ORF">HGMM_F03A04C27</name>
</gene>
<organism evidence="2">
    <name type="scientific">uncultured prokaryote</name>
    <dbReference type="NCBI Taxonomy" id="198431"/>
    <lineage>
        <taxon>unclassified sequences</taxon>
        <taxon>environmental samples</taxon>
    </lineage>
</organism>
<evidence type="ECO:0000313" key="2">
    <source>
        <dbReference type="EMBL" id="BAL52704.1"/>
    </source>
</evidence>